<keyword evidence="3" id="KW-1185">Reference proteome</keyword>
<evidence type="ECO:0000256" key="1">
    <source>
        <dbReference type="SAM" id="Phobius"/>
    </source>
</evidence>
<name>A0A3E3K3R0_9FIRM</name>
<evidence type="ECO:0000313" key="2">
    <source>
        <dbReference type="EMBL" id="RGE88708.1"/>
    </source>
</evidence>
<comment type="caution">
    <text evidence="2">The sequence shown here is derived from an EMBL/GenBank/DDBJ whole genome shotgun (WGS) entry which is preliminary data.</text>
</comment>
<sequence length="47" mass="5142">MWGAVSHFLSFTLGTIAGVTLMCLLQAGRQADEQFTKFFDKEGGSDE</sequence>
<accession>A0A3E3K3R0</accession>
<dbReference type="RefSeq" id="WP_087242977.1">
    <property type="nucleotide sequence ID" value="NZ_QVLX01000002.1"/>
</dbReference>
<dbReference type="Pfam" id="PF12664">
    <property type="entry name" value="DUF3789"/>
    <property type="match status" value="1"/>
</dbReference>
<keyword evidence="1" id="KW-0812">Transmembrane</keyword>
<dbReference type="Proteomes" id="UP000261080">
    <property type="component" value="Unassembled WGS sequence"/>
</dbReference>
<protein>
    <submittedName>
        <fullName evidence="2">DUF3789 domain-containing protein</fullName>
    </submittedName>
</protein>
<dbReference type="InterPro" id="IPR024522">
    <property type="entry name" value="DUF3789"/>
</dbReference>
<dbReference type="EMBL" id="QVLX01000002">
    <property type="protein sequence ID" value="RGE88708.1"/>
    <property type="molecule type" value="Genomic_DNA"/>
</dbReference>
<dbReference type="AlphaFoldDB" id="A0A3E3K3R0"/>
<keyword evidence="1" id="KW-0472">Membrane</keyword>
<gene>
    <name evidence="2" type="ORF">DW016_04035</name>
</gene>
<dbReference type="OrthoDB" id="1647731at2"/>
<reference evidence="2 3" key="1">
    <citation type="submission" date="2018-08" db="EMBL/GenBank/DDBJ databases">
        <title>A genome reference for cultivated species of the human gut microbiota.</title>
        <authorList>
            <person name="Zou Y."/>
            <person name="Xue W."/>
            <person name="Luo G."/>
        </authorList>
    </citation>
    <scope>NUCLEOTIDE SEQUENCE [LARGE SCALE GENOMIC DNA]</scope>
    <source>
        <strain evidence="2 3">AF37-2AT</strain>
    </source>
</reference>
<feature type="transmembrane region" description="Helical" evidence="1">
    <location>
        <begin position="6"/>
        <end position="25"/>
    </location>
</feature>
<evidence type="ECO:0000313" key="3">
    <source>
        <dbReference type="Proteomes" id="UP000261080"/>
    </source>
</evidence>
<keyword evidence="1" id="KW-1133">Transmembrane helix</keyword>
<organism evidence="2 3">
    <name type="scientific">Sellimonas intestinalis</name>
    <dbReference type="NCBI Taxonomy" id="1653434"/>
    <lineage>
        <taxon>Bacteria</taxon>
        <taxon>Bacillati</taxon>
        <taxon>Bacillota</taxon>
        <taxon>Clostridia</taxon>
        <taxon>Lachnospirales</taxon>
        <taxon>Lachnospiraceae</taxon>
        <taxon>Sellimonas</taxon>
    </lineage>
</organism>
<proteinExistence type="predicted"/>